<protein>
    <submittedName>
        <fullName evidence="2">Uncharacterized protein</fullName>
    </submittedName>
</protein>
<keyword evidence="3" id="KW-1185">Reference proteome</keyword>
<organism evidence="2 3">
    <name type="scientific">Plakobranchus ocellatus</name>
    <dbReference type="NCBI Taxonomy" id="259542"/>
    <lineage>
        <taxon>Eukaryota</taxon>
        <taxon>Metazoa</taxon>
        <taxon>Spiralia</taxon>
        <taxon>Lophotrochozoa</taxon>
        <taxon>Mollusca</taxon>
        <taxon>Gastropoda</taxon>
        <taxon>Heterobranchia</taxon>
        <taxon>Euthyneura</taxon>
        <taxon>Panpulmonata</taxon>
        <taxon>Sacoglossa</taxon>
        <taxon>Placobranchoidea</taxon>
        <taxon>Plakobranchidae</taxon>
        <taxon>Plakobranchus</taxon>
    </lineage>
</organism>
<comment type="caution">
    <text evidence="2">The sequence shown here is derived from an EMBL/GenBank/DDBJ whole genome shotgun (WGS) entry which is preliminary data.</text>
</comment>
<feature type="chain" id="PRO_5043472650" evidence="1">
    <location>
        <begin position="18"/>
        <end position="160"/>
    </location>
</feature>
<evidence type="ECO:0000256" key="1">
    <source>
        <dbReference type="SAM" id="SignalP"/>
    </source>
</evidence>
<dbReference type="PANTHER" id="PTHR38564">
    <property type="entry name" value="SI:CH73-250A16.5-RELATED"/>
    <property type="match status" value="1"/>
</dbReference>
<gene>
    <name evidence="2" type="ORF">PoB_003177800</name>
</gene>
<dbReference type="AlphaFoldDB" id="A0AAV4ADD6"/>
<dbReference type="PANTHER" id="PTHR38564:SF2">
    <property type="entry name" value="WU:FC46H12 PRECURSOR"/>
    <property type="match status" value="1"/>
</dbReference>
<name>A0AAV4ADD6_9GAST</name>
<dbReference type="EMBL" id="BLXT01003747">
    <property type="protein sequence ID" value="GFO05273.1"/>
    <property type="molecule type" value="Genomic_DNA"/>
</dbReference>
<reference evidence="2 3" key="1">
    <citation type="journal article" date="2021" name="Elife">
        <title>Chloroplast acquisition without the gene transfer in kleptoplastic sea slugs, Plakobranchus ocellatus.</title>
        <authorList>
            <person name="Maeda T."/>
            <person name="Takahashi S."/>
            <person name="Yoshida T."/>
            <person name="Shimamura S."/>
            <person name="Takaki Y."/>
            <person name="Nagai Y."/>
            <person name="Toyoda A."/>
            <person name="Suzuki Y."/>
            <person name="Arimoto A."/>
            <person name="Ishii H."/>
            <person name="Satoh N."/>
            <person name="Nishiyama T."/>
            <person name="Hasebe M."/>
            <person name="Maruyama T."/>
            <person name="Minagawa J."/>
            <person name="Obokata J."/>
            <person name="Shigenobu S."/>
        </authorList>
    </citation>
    <scope>NUCLEOTIDE SEQUENCE [LARGE SCALE GENOMIC DNA]</scope>
</reference>
<dbReference type="Proteomes" id="UP000735302">
    <property type="component" value="Unassembled WGS sequence"/>
</dbReference>
<evidence type="ECO:0000313" key="3">
    <source>
        <dbReference type="Proteomes" id="UP000735302"/>
    </source>
</evidence>
<accession>A0AAV4ADD6</accession>
<keyword evidence="1" id="KW-0732">Signal</keyword>
<feature type="signal peptide" evidence="1">
    <location>
        <begin position="1"/>
        <end position="17"/>
    </location>
</feature>
<sequence>MIQVISVLVLFIYTCSAGIIGGPLHASCKLDWNVGMNCKAAGQTIVDQINKWKGDDCGTGEKCLYSLDSFDGKILKAKHETPKAHYIDDLTMVFNDNGDDCAINANSTSETWYAVLDYGTNYCNLHNLITGSGLDKTARFKEDTSDSVCTQFSSANCEKY</sequence>
<evidence type="ECO:0000313" key="2">
    <source>
        <dbReference type="EMBL" id="GFO05273.1"/>
    </source>
</evidence>
<proteinExistence type="predicted"/>